<sequence>MRLTLVDGRLQGHADSLSFDLTCARSGGVGSEGEQEVLSLLMTLPPIDFQVDMLTLHLPQGRVQGAAKLRHLAQRIELEWLTGPGELRLLLEPWGDGWRWSGDVPAGALHPLLPKVVAVSGEWLPGQPLALRASGGLPSPVEGDWQLAVQAVSGPQGWQILPGSSLTVPRLRWQDADIRELRITPRRALSTREALELQLDWAQASWKQTRLPVQAVLLDMAGLDDHQGQIRARLGHELSLLGHWRYRPQGLALTVAEQTLSLPEAWAWLAGWLAVPAGFELETGELTFSLNAADLLNPKLPIRLSMSVADSDFSYRGVMAEGASGHLDLSWSQTGWRSQGTNSLSIARIHPGVEVSDIYAAFRLERGQPWLSGLTARLLGGQLAVSPMALGSEFSGELHLSDISLALVLTQVAVTGLSGDGRLHGRLPFSYRQGISVSNGRMYSRDGWLSYQAEAELLVSAEDNLSLALTLGMLKDLRYERLDASISMMPTGEAVIDSRLVGHAPVMGQDHPVNLNYHHEENLLQLLTSLRFAHDISESLPSRLQGEKK</sequence>
<organism evidence="1 2">
    <name type="scientific">Zobellella aerophila</name>
    <dbReference type="NCBI Taxonomy" id="870480"/>
    <lineage>
        <taxon>Bacteria</taxon>
        <taxon>Pseudomonadati</taxon>
        <taxon>Pseudomonadota</taxon>
        <taxon>Gammaproteobacteria</taxon>
        <taxon>Aeromonadales</taxon>
        <taxon>Aeromonadaceae</taxon>
        <taxon>Zobellella</taxon>
    </lineage>
</organism>
<accession>A0ABP6WMR3</accession>
<evidence type="ECO:0000313" key="2">
    <source>
        <dbReference type="Proteomes" id="UP001500795"/>
    </source>
</evidence>
<name>A0ABP6WMR3_9GAMM</name>
<evidence type="ECO:0000313" key="1">
    <source>
        <dbReference type="EMBL" id="GAA3551392.1"/>
    </source>
</evidence>
<proteinExistence type="predicted"/>
<protein>
    <recommendedName>
        <fullName evidence="3">Dicarboxylate transport domain-containing protein</fullName>
    </recommendedName>
</protein>
<gene>
    <name evidence="1" type="ORF">GCM10022394_34480</name>
</gene>
<reference evidence="2" key="1">
    <citation type="journal article" date="2019" name="Int. J. Syst. Evol. Microbiol.">
        <title>The Global Catalogue of Microorganisms (GCM) 10K type strain sequencing project: providing services to taxonomists for standard genome sequencing and annotation.</title>
        <authorList>
            <consortium name="The Broad Institute Genomics Platform"/>
            <consortium name="The Broad Institute Genome Sequencing Center for Infectious Disease"/>
            <person name="Wu L."/>
            <person name="Ma J."/>
        </authorList>
    </citation>
    <scope>NUCLEOTIDE SEQUENCE [LARGE SCALE GENOMIC DNA]</scope>
    <source>
        <strain evidence="2">JCM 17110</strain>
    </source>
</reference>
<dbReference type="EMBL" id="BAABCX010000009">
    <property type="protein sequence ID" value="GAA3551392.1"/>
    <property type="molecule type" value="Genomic_DNA"/>
</dbReference>
<dbReference type="Pfam" id="PF11739">
    <property type="entry name" value="YdbH-like"/>
    <property type="match status" value="1"/>
</dbReference>
<dbReference type="InterPro" id="IPR021730">
    <property type="entry name" value="YdbH"/>
</dbReference>
<keyword evidence="2" id="KW-1185">Reference proteome</keyword>
<evidence type="ECO:0008006" key="3">
    <source>
        <dbReference type="Google" id="ProtNLM"/>
    </source>
</evidence>
<dbReference type="Proteomes" id="UP001500795">
    <property type="component" value="Unassembled WGS sequence"/>
</dbReference>
<comment type="caution">
    <text evidence="1">The sequence shown here is derived from an EMBL/GenBank/DDBJ whole genome shotgun (WGS) entry which is preliminary data.</text>
</comment>